<keyword evidence="4" id="KW-0067">ATP-binding</keyword>
<protein>
    <recommendedName>
        <fullName evidence="5">Helicase C-terminal domain-containing protein</fullName>
    </recommendedName>
</protein>
<evidence type="ECO:0000256" key="1">
    <source>
        <dbReference type="ARBA" id="ARBA00022741"/>
    </source>
</evidence>
<dbReference type="Gene3D" id="3.40.50.300">
    <property type="entry name" value="P-loop containing nucleotide triphosphate hydrolases"/>
    <property type="match status" value="1"/>
</dbReference>
<evidence type="ECO:0000259" key="5">
    <source>
        <dbReference type="SMART" id="SM00490"/>
    </source>
</evidence>
<feature type="domain" description="Helicase C-terminal" evidence="5">
    <location>
        <begin position="161"/>
        <end position="249"/>
    </location>
</feature>
<organism evidence="6 7">
    <name type="scientific">Acidilutibacter cellobiosedens</name>
    <dbReference type="NCBI Taxonomy" id="2507161"/>
    <lineage>
        <taxon>Bacteria</taxon>
        <taxon>Bacillati</taxon>
        <taxon>Bacillota</taxon>
        <taxon>Tissierellia</taxon>
        <taxon>Tissierellales</taxon>
        <taxon>Acidilutibacteraceae</taxon>
        <taxon>Acidilutibacter</taxon>
    </lineage>
</organism>
<dbReference type="OrthoDB" id="1708390at2"/>
<dbReference type="GO" id="GO:0004386">
    <property type="term" value="F:helicase activity"/>
    <property type="evidence" value="ECO:0007669"/>
    <property type="project" value="UniProtKB-KW"/>
</dbReference>
<dbReference type="GO" id="GO:0005524">
    <property type="term" value="F:ATP binding"/>
    <property type="evidence" value="ECO:0007669"/>
    <property type="project" value="UniProtKB-KW"/>
</dbReference>
<dbReference type="InterPro" id="IPR050474">
    <property type="entry name" value="Hel308_SKI2-like"/>
</dbReference>
<dbReference type="SMART" id="SM00490">
    <property type="entry name" value="HELICc"/>
    <property type="match status" value="1"/>
</dbReference>
<evidence type="ECO:0000256" key="2">
    <source>
        <dbReference type="ARBA" id="ARBA00022801"/>
    </source>
</evidence>
<dbReference type="InterPro" id="IPR027417">
    <property type="entry name" value="P-loop_NTPase"/>
</dbReference>
<dbReference type="GO" id="GO:0016787">
    <property type="term" value="F:hydrolase activity"/>
    <property type="evidence" value="ECO:0007669"/>
    <property type="project" value="UniProtKB-KW"/>
</dbReference>
<evidence type="ECO:0000256" key="4">
    <source>
        <dbReference type="ARBA" id="ARBA00022840"/>
    </source>
</evidence>
<keyword evidence="1" id="KW-0547">Nucleotide-binding</keyword>
<reference evidence="7" key="1">
    <citation type="submission" date="2019-01" db="EMBL/GenBank/DDBJ databases">
        <title>Draft genomes of a novel of Sporanaerobacter strains.</title>
        <authorList>
            <person name="Ma S."/>
        </authorList>
    </citation>
    <scope>NUCLEOTIDE SEQUENCE [LARGE SCALE GENOMIC DNA]</scope>
    <source>
        <strain evidence="7">NJN-17</strain>
    </source>
</reference>
<gene>
    <name evidence="6" type="ORF">EQM13_10340</name>
</gene>
<keyword evidence="7" id="KW-1185">Reference proteome</keyword>
<proteinExistence type="predicted"/>
<name>A0A410QD93_9FIRM</name>
<accession>A0A410QD93</accession>
<keyword evidence="3" id="KW-0347">Helicase</keyword>
<evidence type="ECO:0000256" key="3">
    <source>
        <dbReference type="ARBA" id="ARBA00022806"/>
    </source>
</evidence>
<dbReference type="PANTHER" id="PTHR47961">
    <property type="entry name" value="DNA POLYMERASE THETA, PUTATIVE (AFU_ORTHOLOGUE AFUA_1G05260)-RELATED"/>
    <property type="match status" value="1"/>
</dbReference>
<evidence type="ECO:0000313" key="7">
    <source>
        <dbReference type="Proteomes" id="UP000287969"/>
    </source>
</evidence>
<evidence type="ECO:0000313" key="6">
    <source>
        <dbReference type="EMBL" id="QAT61960.1"/>
    </source>
</evidence>
<dbReference type="Pfam" id="PF00271">
    <property type="entry name" value="Helicase_C"/>
    <property type="match status" value="1"/>
</dbReference>
<keyword evidence="2" id="KW-0378">Hydrolase</keyword>
<dbReference type="EMBL" id="CP035282">
    <property type="protein sequence ID" value="QAT61960.1"/>
    <property type="molecule type" value="Genomic_DNA"/>
</dbReference>
<dbReference type="Proteomes" id="UP000287969">
    <property type="component" value="Chromosome"/>
</dbReference>
<dbReference type="SUPFAM" id="SSF52540">
    <property type="entry name" value="P-loop containing nucleoside triphosphate hydrolases"/>
    <property type="match status" value="1"/>
</dbReference>
<dbReference type="AlphaFoldDB" id="A0A410QD93"/>
<sequence>MKEVNFLLLSPFISNADEIGEWLADSKRNSAVVSAEWVPTKQYIGCNLLNKNKTNSVLQFYKSPRNQLGSENIEIMLRSNPTVIRDELGVHKIDNAVKLCVILNDFIEMDGNILILCAGPGTTKSLTEQVTRYFVGNGKLRDISSKPEIKKALEIIKLETDENDALLECVKYGTCYHNSGLSGLVKETIEELIRENHIKLVFTTTTLAQGMNFPINTVIFDTVKFIGQNGRYLTNSEFWNIAGRAGRTYKDKEGYVIVSYAISPEKTMDNVKRYIKMDLEEVVSSLNIFFSGNNQISFDYDFFRNPHNVPALNLLQYINHILNIGYDYNINPADMAKLRTILNDSLKKLLKLKSRIYTMIQSRIMVHQRLPKSFNGKVKPSLNVP</sequence>
<dbReference type="KEGG" id="spoa:EQM13_10340"/>
<dbReference type="PANTHER" id="PTHR47961:SF6">
    <property type="entry name" value="DNA-DIRECTED DNA POLYMERASE"/>
    <property type="match status" value="1"/>
</dbReference>
<dbReference type="InterPro" id="IPR001650">
    <property type="entry name" value="Helicase_C-like"/>
</dbReference>